<gene>
    <name evidence="2" type="ORF">VKT23_004160</name>
</gene>
<feature type="compositionally biased region" description="Polar residues" evidence="1">
    <location>
        <begin position="525"/>
        <end position="545"/>
    </location>
</feature>
<feature type="compositionally biased region" description="Pro residues" evidence="1">
    <location>
        <begin position="102"/>
        <end position="111"/>
    </location>
</feature>
<feature type="compositionally biased region" description="Low complexity" evidence="1">
    <location>
        <begin position="633"/>
        <end position="648"/>
    </location>
</feature>
<dbReference type="EMBL" id="JBANRG010000004">
    <property type="protein sequence ID" value="KAK7467100.1"/>
    <property type="molecule type" value="Genomic_DNA"/>
</dbReference>
<feature type="compositionally biased region" description="Low complexity" evidence="1">
    <location>
        <begin position="576"/>
        <end position="590"/>
    </location>
</feature>
<evidence type="ECO:0000256" key="1">
    <source>
        <dbReference type="SAM" id="MobiDB-lite"/>
    </source>
</evidence>
<keyword evidence="3" id="KW-1185">Reference proteome</keyword>
<feature type="region of interest" description="Disordered" evidence="1">
    <location>
        <begin position="236"/>
        <end position="316"/>
    </location>
</feature>
<feature type="compositionally biased region" description="Polar residues" evidence="1">
    <location>
        <begin position="689"/>
        <end position="703"/>
    </location>
</feature>
<organism evidence="2 3">
    <name type="scientific">Marasmiellus scandens</name>
    <dbReference type="NCBI Taxonomy" id="2682957"/>
    <lineage>
        <taxon>Eukaryota</taxon>
        <taxon>Fungi</taxon>
        <taxon>Dikarya</taxon>
        <taxon>Basidiomycota</taxon>
        <taxon>Agaricomycotina</taxon>
        <taxon>Agaricomycetes</taxon>
        <taxon>Agaricomycetidae</taxon>
        <taxon>Agaricales</taxon>
        <taxon>Marasmiineae</taxon>
        <taxon>Omphalotaceae</taxon>
        <taxon>Marasmiellus</taxon>
    </lineage>
</organism>
<name>A0ABR1JU58_9AGAR</name>
<feature type="region of interest" description="Disordered" evidence="1">
    <location>
        <begin position="1"/>
        <end position="201"/>
    </location>
</feature>
<feature type="compositionally biased region" description="Basic residues" evidence="1">
    <location>
        <begin position="1008"/>
        <end position="1017"/>
    </location>
</feature>
<evidence type="ECO:0000313" key="3">
    <source>
        <dbReference type="Proteomes" id="UP001498398"/>
    </source>
</evidence>
<feature type="region of interest" description="Disordered" evidence="1">
    <location>
        <begin position="440"/>
        <end position="776"/>
    </location>
</feature>
<feature type="region of interest" description="Disordered" evidence="1">
    <location>
        <begin position="809"/>
        <end position="897"/>
    </location>
</feature>
<sequence length="1017" mass="111627">MSTPSSPLRTEQGSSTSQFRFGTVNDPETKPFNFTVPNNTVLSPEPVTHLRRSPRLSGVPPFLSDAIRDAEVSRPGTPDNDYAQDEPSSILASRIMRAQDNPSPPPDPPSSPIKLLDQPFPFAGHDSPNKAFGDNRSITPSYSSIPYRTSSPPPTPTAQHACTPLSLDPSLPIPETQPHHGSNVVLPNDRAHESSSNHPNISDRLEEEAVAKELTIPVDENEPIGVADIQMDNCGSAADTEEQPTTSPRRSTRPRRSIAIYGFQSQDVPSTSSQPVIQPSHETRGRSTEHMSGFPDAVSPVREKSPSRKKVVVSKRQLGSLSPNSVTLLNHLLPPPLSPLKEQESWTPSTSHATIEQVSVPAQRVFPIRHTSPQRPNPLQKIRLQPADLDDPNRTPARRVPISPTKATTNLFTAGPSRTNIFNIPPTDSPARRIMLSDADGVDVSPSKGRLLGSPVRPVPQRSRSVEPQSLARPVPLRSSSAEPTAYKGKEPLRTPSVQRSQAVTRNILPKSIPEEGQFADDIGNQKSLPSLPKNSSRPRQTTSRIPRMKPYIRLQNTSGQSTNKASGISRRVDWSKASSSTESKSKTLSGGLRPPIESSTKVKTALPTPSPGLKRKRGSESTPVKSSSTKQSSPVKLSPVVVVPSLKEALSRTAVRPQQSSTPDTKPEIQKNSVAVEPQPQPDHETTSSDMDVTVSPSTNVENPFIDKEPPSISVSVEVHRDESNASSSSDSTLRRTTRARRTAQPVPGLPSNRRAERPPPSRRKTPMIHDSGPFSNMSAVALRALTTSNTTKNQKYLAATLEMEVIRKEGPRPDSPVMKVKTISEKEKEEKERDRNARAERRARRNQDGSDDTAMLVSNSTQSDTDEDDWDQLAMSPTPKQHMRGAGEDEDYETPDKLRPMKRMRLLDDGEDASEKKRVKWDRGLCTEMYLDEIKPRRQQARSNTPVMKGCLAPTAKALILDTLGNLPNAESPLKNLVQENVIVKKFVYDTDVEEPSVPPEPPKNTRSKSRKSKS</sequence>
<feature type="compositionally biased region" description="Polar residues" evidence="1">
    <location>
        <begin position="1"/>
        <end position="20"/>
    </location>
</feature>
<feature type="compositionally biased region" description="Basic and acidic residues" evidence="1">
    <location>
        <begin position="189"/>
        <end position="201"/>
    </location>
</feature>
<evidence type="ECO:0000313" key="2">
    <source>
        <dbReference type="EMBL" id="KAK7467100.1"/>
    </source>
</evidence>
<protein>
    <submittedName>
        <fullName evidence="2">Uncharacterized protein</fullName>
    </submittedName>
</protein>
<feature type="compositionally biased region" description="Low complexity" evidence="1">
    <location>
        <begin position="139"/>
        <end position="150"/>
    </location>
</feature>
<comment type="caution">
    <text evidence="2">The sequence shown here is derived from an EMBL/GenBank/DDBJ whole genome shotgun (WGS) entry which is preliminary data.</text>
</comment>
<feature type="region of interest" description="Disordered" evidence="1">
    <location>
        <begin position="992"/>
        <end position="1017"/>
    </location>
</feature>
<reference evidence="2 3" key="1">
    <citation type="submission" date="2024-01" db="EMBL/GenBank/DDBJ databases">
        <title>A draft genome for the cacao thread blight pathogen Marasmiellus scandens.</title>
        <authorList>
            <person name="Baruah I.K."/>
            <person name="Leung J."/>
            <person name="Bukari Y."/>
            <person name="Amoako-Attah I."/>
            <person name="Meinhardt L.W."/>
            <person name="Bailey B.A."/>
            <person name="Cohen S.P."/>
        </authorList>
    </citation>
    <scope>NUCLEOTIDE SEQUENCE [LARGE SCALE GENOMIC DNA]</scope>
    <source>
        <strain evidence="2 3">GH-19</strain>
    </source>
</reference>
<dbReference type="Proteomes" id="UP001498398">
    <property type="component" value="Unassembled WGS sequence"/>
</dbReference>
<proteinExistence type="predicted"/>
<feature type="compositionally biased region" description="Polar residues" evidence="1">
    <location>
        <begin position="621"/>
        <end position="632"/>
    </location>
</feature>
<feature type="compositionally biased region" description="Polar residues" evidence="1">
    <location>
        <begin position="263"/>
        <end position="277"/>
    </location>
</feature>
<accession>A0ABR1JU58</accession>
<feature type="compositionally biased region" description="Polar residues" evidence="1">
    <location>
        <begin position="555"/>
        <end position="567"/>
    </location>
</feature>
<feature type="region of interest" description="Disordered" evidence="1">
    <location>
        <begin position="369"/>
        <end position="426"/>
    </location>
</feature>
<feature type="compositionally biased region" description="Polar residues" evidence="1">
    <location>
        <begin position="496"/>
        <end position="505"/>
    </location>
</feature>
<feature type="compositionally biased region" description="Basic and acidic residues" evidence="1">
    <location>
        <begin position="824"/>
        <end position="850"/>
    </location>
</feature>
<feature type="compositionally biased region" description="Polar residues" evidence="1">
    <location>
        <begin position="405"/>
        <end position="422"/>
    </location>
</feature>